<dbReference type="AlphaFoldDB" id="A0A7S3ZW52"/>
<dbReference type="EMBL" id="HBIW01013312">
    <property type="protein sequence ID" value="CAE0695989.1"/>
    <property type="molecule type" value="Transcribed_RNA"/>
</dbReference>
<accession>A0A7S3ZW52</accession>
<keyword evidence="2" id="KW-0732">Signal</keyword>
<evidence type="ECO:0000256" key="1">
    <source>
        <dbReference type="SAM" id="MobiDB-lite"/>
    </source>
</evidence>
<organism evidence="3">
    <name type="scientific">Pelagomonas calceolata</name>
    <dbReference type="NCBI Taxonomy" id="35677"/>
    <lineage>
        <taxon>Eukaryota</taxon>
        <taxon>Sar</taxon>
        <taxon>Stramenopiles</taxon>
        <taxon>Ochrophyta</taxon>
        <taxon>Pelagophyceae</taxon>
        <taxon>Pelagomonadales</taxon>
        <taxon>Pelagomonadaceae</taxon>
        <taxon>Pelagomonas</taxon>
    </lineage>
</organism>
<feature type="chain" id="PRO_5031060017" evidence="2">
    <location>
        <begin position="22"/>
        <end position="168"/>
    </location>
</feature>
<feature type="signal peptide" evidence="2">
    <location>
        <begin position="1"/>
        <end position="21"/>
    </location>
</feature>
<evidence type="ECO:0000313" key="3">
    <source>
        <dbReference type="EMBL" id="CAE0695989.1"/>
    </source>
</evidence>
<feature type="region of interest" description="Disordered" evidence="1">
    <location>
        <begin position="51"/>
        <end position="102"/>
    </location>
</feature>
<sequence length="168" mass="18313">MVLFGGLELIAAGAFLGGGCAACREAPADRERRRRSRVAEIVTRTRVRLMREGDRAASRQLLTTPEASPSRRPRRSGSEADLEAIASQLNSPTDVSDDTALGFDDSGRRLDRLLDDAERRRIQKAYGLGESPRAPHWLPPDRDTSPLRAVVSAPTTMDQPVAPLVAVQ</sequence>
<protein>
    <submittedName>
        <fullName evidence="3">Uncharacterized protein</fullName>
    </submittedName>
</protein>
<gene>
    <name evidence="3" type="ORF">PCAL00307_LOCUS11425</name>
</gene>
<name>A0A7S3ZW52_9STRA</name>
<feature type="region of interest" description="Disordered" evidence="1">
    <location>
        <begin position="125"/>
        <end position="147"/>
    </location>
</feature>
<proteinExistence type="predicted"/>
<reference evidence="3" key="1">
    <citation type="submission" date="2021-01" db="EMBL/GenBank/DDBJ databases">
        <authorList>
            <person name="Corre E."/>
            <person name="Pelletier E."/>
            <person name="Niang G."/>
            <person name="Scheremetjew M."/>
            <person name="Finn R."/>
            <person name="Kale V."/>
            <person name="Holt S."/>
            <person name="Cochrane G."/>
            <person name="Meng A."/>
            <person name="Brown T."/>
            <person name="Cohen L."/>
        </authorList>
    </citation>
    <scope>NUCLEOTIDE SEQUENCE</scope>
    <source>
        <strain evidence="3">CCMP1756</strain>
    </source>
</reference>
<evidence type="ECO:0000256" key="2">
    <source>
        <dbReference type="SAM" id="SignalP"/>
    </source>
</evidence>